<name>A0ABU3B8Y5_9GAMM</name>
<keyword evidence="3" id="KW-0378">Hydrolase</keyword>
<proteinExistence type="inferred from homology"/>
<dbReference type="CDD" id="cd07023">
    <property type="entry name" value="S49_Sppa_N_C"/>
    <property type="match status" value="1"/>
</dbReference>
<comment type="similarity">
    <text evidence="1">Belongs to the peptidase S49 family.</text>
</comment>
<evidence type="ECO:0000256" key="1">
    <source>
        <dbReference type="ARBA" id="ARBA00008683"/>
    </source>
</evidence>
<reference evidence="6 7" key="1">
    <citation type="submission" date="2023-09" db="EMBL/GenBank/DDBJ databases">
        <authorList>
            <person name="Rey-Velasco X."/>
        </authorList>
    </citation>
    <scope>NUCLEOTIDE SEQUENCE [LARGE SCALE GENOMIC DNA]</scope>
    <source>
        <strain evidence="6 7">P385</strain>
    </source>
</reference>
<dbReference type="InterPro" id="IPR002142">
    <property type="entry name" value="Peptidase_S49"/>
</dbReference>
<accession>A0ABU3B8Y5</accession>
<dbReference type="InterPro" id="IPR004635">
    <property type="entry name" value="Pept_S49_SppA"/>
</dbReference>
<organism evidence="6 7">
    <name type="scientific">Spectribacter acetivorans</name>
    <dbReference type="NCBI Taxonomy" id="3075603"/>
    <lineage>
        <taxon>Bacteria</taxon>
        <taxon>Pseudomonadati</taxon>
        <taxon>Pseudomonadota</taxon>
        <taxon>Gammaproteobacteria</taxon>
        <taxon>Salinisphaerales</taxon>
        <taxon>Salinisphaeraceae</taxon>
        <taxon>Spectribacter</taxon>
    </lineage>
</organism>
<gene>
    <name evidence="6" type="primary">sppA</name>
    <name evidence="6" type="ORF">RM531_10650</name>
</gene>
<sequence>MRALIALLISLPLLGGCVLVLTPFDWFGDESGLVEHVVRGEGDAKILLVSVDGFISDQPTQRAFGLVQEPSTLDRVATELRRAEADPDIRGVVLRINSPGGGVTASDEIFHRLRRFAEDQEVPVVAALGSVAASGGYYVALAADEILAHPTTVTGSIGVILVGLNIDGLMDKIGVRDETFTSGPHKDLLSPLRGVTDEERDIVQGVLDGLFERFVHVVDGRRGGKLDATHRATITDGRIFNAPQAESLGLVDGIGRLDDAIDRVREKAGLENARVIRYTREGGRADTVYSRGGGMPTAGGAPAQVNILPLDLGLSAASSAQFLYLWRPGRE</sequence>
<evidence type="ECO:0000313" key="6">
    <source>
        <dbReference type="EMBL" id="MDT0618934.1"/>
    </source>
</evidence>
<dbReference type="Proteomes" id="UP001259982">
    <property type="component" value="Unassembled WGS sequence"/>
</dbReference>
<dbReference type="SUPFAM" id="SSF52096">
    <property type="entry name" value="ClpP/crotonase"/>
    <property type="match status" value="1"/>
</dbReference>
<protein>
    <submittedName>
        <fullName evidence="6">Signal peptide peptidase SppA</fullName>
    </submittedName>
</protein>
<evidence type="ECO:0000256" key="4">
    <source>
        <dbReference type="ARBA" id="ARBA00022825"/>
    </source>
</evidence>
<evidence type="ECO:0000313" key="7">
    <source>
        <dbReference type="Proteomes" id="UP001259982"/>
    </source>
</evidence>
<feature type="domain" description="Peptidase S49" evidence="5">
    <location>
        <begin position="118"/>
        <end position="270"/>
    </location>
</feature>
<keyword evidence="2" id="KW-0645">Protease</keyword>
<keyword evidence="4" id="KW-0720">Serine protease</keyword>
<evidence type="ECO:0000256" key="2">
    <source>
        <dbReference type="ARBA" id="ARBA00022670"/>
    </source>
</evidence>
<comment type="caution">
    <text evidence="6">The sequence shown here is derived from an EMBL/GenBank/DDBJ whole genome shotgun (WGS) entry which is preliminary data.</text>
</comment>
<dbReference type="Gene3D" id="3.90.226.10">
    <property type="entry name" value="2-enoyl-CoA Hydratase, Chain A, domain 1"/>
    <property type="match status" value="1"/>
</dbReference>
<evidence type="ECO:0000259" key="5">
    <source>
        <dbReference type="Pfam" id="PF01343"/>
    </source>
</evidence>
<dbReference type="InterPro" id="IPR047272">
    <property type="entry name" value="S49_SppA_C"/>
</dbReference>
<dbReference type="PANTHER" id="PTHR42987">
    <property type="entry name" value="PEPTIDASE S49"/>
    <property type="match status" value="1"/>
</dbReference>
<keyword evidence="7" id="KW-1185">Reference proteome</keyword>
<dbReference type="NCBIfam" id="TIGR00706">
    <property type="entry name" value="SppA_dom"/>
    <property type="match status" value="1"/>
</dbReference>
<dbReference type="PANTHER" id="PTHR42987:SF6">
    <property type="entry name" value="PROTEINASE IV"/>
    <property type="match status" value="1"/>
</dbReference>
<dbReference type="Pfam" id="PF01343">
    <property type="entry name" value="Peptidase_S49"/>
    <property type="match status" value="1"/>
</dbReference>
<dbReference type="EMBL" id="JAVRHY010000009">
    <property type="protein sequence ID" value="MDT0618934.1"/>
    <property type="molecule type" value="Genomic_DNA"/>
</dbReference>
<dbReference type="PROSITE" id="PS51257">
    <property type="entry name" value="PROKAR_LIPOPROTEIN"/>
    <property type="match status" value="1"/>
</dbReference>
<dbReference type="InterPro" id="IPR029045">
    <property type="entry name" value="ClpP/crotonase-like_dom_sf"/>
</dbReference>
<dbReference type="RefSeq" id="WP_311659206.1">
    <property type="nucleotide sequence ID" value="NZ_JAVRHY010000009.1"/>
</dbReference>
<evidence type="ECO:0000256" key="3">
    <source>
        <dbReference type="ARBA" id="ARBA00022801"/>
    </source>
</evidence>